<feature type="compositionally biased region" description="Low complexity" evidence="1">
    <location>
        <begin position="451"/>
        <end position="462"/>
    </location>
</feature>
<feature type="compositionally biased region" description="Basic and acidic residues" evidence="1">
    <location>
        <begin position="276"/>
        <end position="294"/>
    </location>
</feature>
<feature type="region of interest" description="Disordered" evidence="1">
    <location>
        <begin position="845"/>
        <end position="899"/>
    </location>
</feature>
<feature type="region of interest" description="Disordered" evidence="1">
    <location>
        <begin position="1391"/>
        <end position="1423"/>
    </location>
</feature>
<feature type="compositionally biased region" description="Basic and acidic residues" evidence="1">
    <location>
        <begin position="464"/>
        <end position="478"/>
    </location>
</feature>
<gene>
    <name evidence="2" type="ORF">NKR19_g9042</name>
</gene>
<dbReference type="PANTHER" id="PTHR42105">
    <property type="entry name" value="DIM2-ASSOCIATED PROTEIN 1"/>
    <property type="match status" value="1"/>
</dbReference>
<dbReference type="EMBL" id="JANBVN010000201">
    <property type="protein sequence ID" value="KAJ9133482.1"/>
    <property type="molecule type" value="Genomic_DNA"/>
</dbReference>
<feature type="region of interest" description="Disordered" evidence="1">
    <location>
        <begin position="562"/>
        <end position="598"/>
    </location>
</feature>
<evidence type="ECO:0000313" key="2">
    <source>
        <dbReference type="EMBL" id="KAJ9133482.1"/>
    </source>
</evidence>
<evidence type="ECO:0000313" key="3">
    <source>
        <dbReference type="Proteomes" id="UP001174691"/>
    </source>
</evidence>
<feature type="compositionally biased region" description="Polar residues" evidence="1">
    <location>
        <begin position="354"/>
        <end position="366"/>
    </location>
</feature>
<feature type="compositionally biased region" description="Low complexity" evidence="1">
    <location>
        <begin position="1813"/>
        <end position="1830"/>
    </location>
</feature>
<feature type="compositionally biased region" description="Basic and acidic residues" evidence="1">
    <location>
        <begin position="1099"/>
        <end position="1111"/>
    </location>
</feature>
<feature type="compositionally biased region" description="Basic and acidic residues" evidence="1">
    <location>
        <begin position="1587"/>
        <end position="1597"/>
    </location>
</feature>
<feature type="compositionally biased region" description="Basic and acidic residues" evidence="1">
    <location>
        <begin position="872"/>
        <end position="881"/>
    </location>
</feature>
<feature type="region of interest" description="Disordered" evidence="1">
    <location>
        <begin position="1540"/>
        <end position="1611"/>
    </location>
</feature>
<feature type="compositionally biased region" description="Basic and acidic residues" evidence="1">
    <location>
        <begin position="430"/>
        <end position="449"/>
    </location>
</feature>
<feature type="compositionally biased region" description="Basic and acidic residues" evidence="1">
    <location>
        <begin position="1562"/>
        <end position="1580"/>
    </location>
</feature>
<dbReference type="PANTHER" id="PTHR42105:SF1">
    <property type="entry name" value="TRANSALDOLASE"/>
    <property type="match status" value="1"/>
</dbReference>
<feature type="region of interest" description="Disordered" evidence="1">
    <location>
        <begin position="1435"/>
        <end position="1519"/>
    </location>
</feature>
<comment type="caution">
    <text evidence="2">The sequence shown here is derived from an EMBL/GenBank/DDBJ whole genome shotgun (WGS) entry which is preliminary data.</text>
</comment>
<feature type="compositionally biased region" description="Polar residues" evidence="1">
    <location>
        <begin position="1401"/>
        <end position="1422"/>
    </location>
</feature>
<feature type="compositionally biased region" description="Basic and acidic residues" evidence="1">
    <location>
        <begin position="516"/>
        <end position="528"/>
    </location>
</feature>
<feature type="compositionally biased region" description="Basic residues" evidence="1">
    <location>
        <begin position="125"/>
        <end position="134"/>
    </location>
</feature>
<feature type="compositionally biased region" description="Polar residues" evidence="1">
    <location>
        <begin position="1851"/>
        <end position="1860"/>
    </location>
</feature>
<feature type="compositionally biased region" description="Basic and acidic residues" evidence="1">
    <location>
        <begin position="304"/>
        <end position="314"/>
    </location>
</feature>
<feature type="region of interest" description="Disordered" evidence="1">
    <location>
        <begin position="1025"/>
        <end position="1047"/>
    </location>
</feature>
<feature type="compositionally biased region" description="Low complexity" evidence="1">
    <location>
        <begin position="256"/>
        <end position="268"/>
    </location>
</feature>
<feature type="compositionally biased region" description="Basic and acidic residues" evidence="1">
    <location>
        <begin position="142"/>
        <end position="159"/>
    </location>
</feature>
<name>A0AA38VL40_9PEZI</name>
<feature type="compositionally biased region" description="Low complexity" evidence="1">
    <location>
        <begin position="1707"/>
        <end position="1716"/>
    </location>
</feature>
<feature type="region of interest" description="Disordered" evidence="1">
    <location>
        <begin position="1295"/>
        <end position="1316"/>
    </location>
</feature>
<protein>
    <submittedName>
        <fullName evidence="2">Uncharacterized protein</fullName>
    </submittedName>
</protein>
<feature type="compositionally biased region" description="Low complexity" evidence="1">
    <location>
        <begin position="17"/>
        <end position="33"/>
    </location>
</feature>
<feature type="compositionally biased region" description="Polar residues" evidence="1">
    <location>
        <begin position="333"/>
        <end position="346"/>
    </location>
</feature>
<reference evidence="2" key="1">
    <citation type="submission" date="2022-07" db="EMBL/GenBank/DDBJ databases">
        <title>Fungi with potential for degradation of polypropylene.</title>
        <authorList>
            <person name="Gostincar C."/>
        </authorList>
    </citation>
    <scope>NUCLEOTIDE SEQUENCE</scope>
    <source>
        <strain evidence="2">EXF-13287</strain>
    </source>
</reference>
<sequence length="1860" mass="201936">MGVEGKKHSIVPPLPAPTESESTVESTTPTATELATDLSKPAETKSSYSLPEDGTPVTIKTRGHKHNKSQTSLLIEYFEGGKSTGAAGSSDQRKPSVRVRLTPSKGSRKSSSDRDHIQITETKSRKASLSRRRTTSPLGAARLDREAVSTLSADHEDAKSLSSYASATEESNVSRNPIDIEIDRSGNVRRRRPASPLIPAADSTAAAFQNSAMSDISAIPTDSFLDGSGPTSSSYRMSESKVRSKSPSRTRDVLTGAAAGAAAGMAVGKLRNKKRESRDDDIVVSKSRDKERQKSSKSRSSSVSEKDKHSERTKTPRKRSSGGHAQDSLVSGADTSVLSSNLSPSHRSYDQHSMRSGTSKASSINNPKLLETVEDAIRRLILPELNALKREQSKHKSRRDSTTSSATTASRDDYASDRRRSSATENNIETPRDSIKKERRDREARHDFDYSPSQSGVSQVSVEETTRDVEQAPKRSSDRLPAAALGAAAGALATAAGIHEASNADDKRTRRRRRAELRSRTSESLPHEEYEDSELSVPDPPMPLMASEVGTTMSGMTRTSILSAETDRPHSASEELTPVQEVSRGILSESSTPTPTRTGRTLQNGLGTQHANISHGDLKALPRRGTGNIEEAEYDSTQFETAPHAAAQHEYDEEEYDERHDAPSFMQSGGYDYYNTQDVPPPLKYVPYQPERRGLSPIPSVSGYTEGGSEAPNRDSRVTHTSGSMSSPEKVEREDAMGSPTSVPSNVMSREFGDDDRSVRSSGMEYGHVGYNDSEVSRAEPGGQAVRAVGANPQIVHPHIAIESLESNVASLVDGSMLDGSVLTNESGQYGQNAGYSPRHSMANLEEEKSRGHATPSKRSVESRLTQQSQHSRRDLVEERNAASLSGSQRSGEFAEEYDVDEYGRKVPTSKYRQSPTASEAAITLPALTAAAAAIKAAQSRGKGPAVDELTHDHEGAGVQRNKSFKERAMNGDGPLSPATRHVVDQYDQPKMDFRAIPNYDDNMPEIGHWDDGESIDEAGHQGHAQAWSGNATPRQQTPVAREFQHQEQHEIMDNHSVQEKHSGHGMGLPEVAAAAAIGTAAGMAATHSRQPSQEQDEEWHRTSDDRKRDTLVTNPYEGASPIVNIPGLTDIMPVQQGYDNAGYGDQFSMRSPVGHNPDEGYISQGPNKTPDIQGGKGKEIDLNPQQALADDPFFVAKHSRHMSGMSHGMETPFYDAATGAGIDRIESKDIIALMQHLMVRDAQRSARDTEILVTLVRAAAEMRNSFEDIKRMLADTEDVIITEVKENTDKTVQRAINGPRPFPGSGARSLQSGTMTVDDLPAKKRNIFRRALKGLSGKGVNDLGRIEDMLNQLLTEVDVLKAQTVPGNTSASNHDEQSYDNLQQEGAYEQDRGYEPEGNAGTSTASHASQSGHLSIPQSRGASAKLGYDRKFSDHRISTVPEDNEDDYDYQPADDHAHNNNPDMLMTPAIDVQRGGSVPLATPPRTGVTAPASMSNENTPRTDKGKKHKSTSSTGWFGIPKISRWSETTTSSVAQAFRRSKRNDEDGNFQSPPSRSGSDLAHYDDEYGHTDPYGEDKLHSGFSEQDLPHEHHDAASGHRSPGGEDLQAPPTIPAVAHYRMTPEDPKYKAHRDSLNLQHPQPRPGQTELFKATLESQAQEFDSPMSPRSADWAGSATSLHRLPRNANRDSYGSAADQVVNQQQQYWPSSPGGTAAGPPRPPKEPLDRSGSPLTRGTPPKGNSSRISKLAAPKTSPLPYHSVESGYGTMTHGAPTASYVSHGHTHSRDSQPSPRLENRNLSGALGVPSRRPSGPRAMTPRSPARSSARSESVGGGEEEGDVERRRKRDTFGTIASQDTDTF</sequence>
<feature type="region of interest" description="Disordered" evidence="1">
    <location>
        <begin position="390"/>
        <end position="480"/>
    </location>
</feature>
<feature type="region of interest" description="Disordered" evidence="1">
    <location>
        <begin position="1082"/>
        <end position="1119"/>
    </location>
</feature>
<feature type="region of interest" description="Disordered" evidence="1">
    <location>
        <begin position="219"/>
        <end position="368"/>
    </location>
</feature>
<evidence type="ECO:0000256" key="1">
    <source>
        <dbReference type="SAM" id="MobiDB-lite"/>
    </source>
</evidence>
<organism evidence="2 3">
    <name type="scientific">Coniochaeta hoffmannii</name>
    <dbReference type="NCBI Taxonomy" id="91930"/>
    <lineage>
        <taxon>Eukaryota</taxon>
        <taxon>Fungi</taxon>
        <taxon>Dikarya</taxon>
        <taxon>Ascomycota</taxon>
        <taxon>Pezizomycotina</taxon>
        <taxon>Sordariomycetes</taxon>
        <taxon>Sordariomycetidae</taxon>
        <taxon>Coniochaetales</taxon>
        <taxon>Coniochaetaceae</taxon>
        <taxon>Coniochaeta</taxon>
    </lineage>
</organism>
<dbReference type="Proteomes" id="UP001174691">
    <property type="component" value="Unassembled WGS sequence"/>
</dbReference>
<feature type="region of interest" description="Disordered" evidence="1">
    <location>
        <begin position="643"/>
        <end position="759"/>
    </location>
</feature>
<feature type="compositionally biased region" description="Polar residues" evidence="1">
    <location>
        <begin position="739"/>
        <end position="748"/>
    </location>
</feature>
<feature type="region of interest" description="Disordered" evidence="1">
    <location>
        <begin position="1626"/>
        <end position="1860"/>
    </location>
</feature>
<keyword evidence="3" id="KW-1185">Reference proteome</keyword>
<proteinExistence type="predicted"/>
<feature type="region of interest" description="Disordered" evidence="1">
    <location>
        <begin position="499"/>
        <end position="541"/>
    </location>
</feature>
<feature type="compositionally biased region" description="Polar residues" evidence="1">
    <location>
        <begin position="1028"/>
        <end position="1039"/>
    </location>
</feature>
<feature type="compositionally biased region" description="Polar residues" evidence="1">
    <location>
        <begin position="1549"/>
        <end position="1558"/>
    </location>
</feature>
<feature type="compositionally biased region" description="Polar residues" evidence="1">
    <location>
        <begin position="160"/>
        <end position="175"/>
    </location>
</feature>
<feature type="compositionally biased region" description="Basic and acidic residues" evidence="1">
    <location>
        <begin position="110"/>
        <end position="124"/>
    </location>
</feature>
<feature type="compositionally biased region" description="Basic and acidic residues" evidence="1">
    <location>
        <begin position="410"/>
        <end position="422"/>
    </location>
</feature>
<accession>A0AA38VL40</accession>
<feature type="region of interest" description="Disordered" evidence="1">
    <location>
        <begin position="1"/>
        <end position="198"/>
    </location>
</feature>